<evidence type="ECO:0000313" key="4">
    <source>
        <dbReference type="Proteomes" id="UP000011715"/>
    </source>
</evidence>
<dbReference type="SUPFAM" id="SSF53474">
    <property type="entry name" value="alpha/beta-Hydrolases"/>
    <property type="match status" value="1"/>
</dbReference>
<reference evidence="2" key="1">
    <citation type="submission" date="2010-05" db="EMBL/GenBank/DDBJ databases">
        <title>The Genome Sequence of Magnaporthe poae strain ATCC 64411.</title>
        <authorList>
            <consortium name="The Broad Institute Genome Sequencing Platform"/>
            <consortium name="Broad Institute Genome Sequencing Center for Infectious Disease"/>
            <person name="Ma L.-J."/>
            <person name="Dead R."/>
            <person name="Young S."/>
            <person name="Zeng Q."/>
            <person name="Koehrsen M."/>
            <person name="Alvarado L."/>
            <person name="Berlin A."/>
            <person name="Chapman S.B."/>
            <person name="Chen Z."/>
            <person name="Freedman E."/>
            <person name="Gellesch M."/>
            <person name="Goldberg J."/>
            <person name="Griggs A."/>
            <person name="Gujja S."/>
            <person name="Heilman E.R."/>
            <person name="Heiman D."/>
            <person name="Hepburn T."/>
            <person name="Howarth C."/>
            <person name="Jen D."/>
            <person name="Larson L."/>
            <person name="Mehta T."/>
            <person name="Neiman D."/>
            <person name="Pearson M."/>
            <person name="Roberts A."/>
            <person name="Saif S."/>
            <person name="Shea T."/>
            <person name="Shenoy N."/>
            <person name="Sisk P."/>
            <person name="Stolte C."/>
            <person name="Sykes S."/>
            <person name="Walk T."/>
            <person name="White J."/>
            <person name="Yandava C."/>
            <person name="Haas B."/>
            <person name="Nusbaum C."/>
            <person name="Birren B."/>
        </authorList>
    </citation>
    <scope>NUCLEOTIDE SEQUENCE</scope>
    <source>
        <strain evidence="2">ATCC 64411</strain>
    </source>
</reference>
<proteinExistence type="predicted"/>
<evidence type="ECO:0000259" key="1">
    <source>
        <dbReference type="Pfam" id="PF01738"/>
    </source>
</evidence>
<dbReference type="OrthoDB" id="10019231at2759"/>
<keyword evidence="4" id="KW-1185">Reference proteome</keyword>
<evidence type="ECO:0000313" key="2">
    <source>
        <dbReference type="EMBL" id="KLU89284.1"/>
    </source>
</evidence>
<dbReference type="Pfam" id="PF01738">
    <property type="entry name" value="DLH"/>
    <property type="match status" value="1"/>
</dbReference>
<dbReference type="InterPro" id="IPR002925">
    <property type="entry name" value="Dienelactn_hydro"/>
</dbReference>
<accession>A0A0C4E6W1</accession>
<dbReference type="EMBL" id="GL876972">
    <property type="protein sequence ID" value="KLU89284.1"/>
    <property type="molecule type" value="Genomic_DNA"/>
</dbReference>
<reference evidence="3" key="5">
    <citation type="submission" date="2015-06" db="UniProtKB">
        <authorList>
            <consortium name="EnsemblFungi"/>
        </authorList>
    </citation>
    <scope>IDENTIFICATION</scope>
    <source>
        <strain evidence="3">ATCC 64411</strain>
    </source>
</reference>
<dbReference type="GO" id="GO:0016787">
    <property type="term" value="F:hydrolase activity"/>
    <property type="evidence" value="ECO:0007669"/>
    <property type="project" value="InterPro"/>
</dbReference>
<sequence length="257" mass="28238">MAEGKIHSCCLKGFKWDGTPTGRTEKLGSNDVYVAGTNTEVGVLLVHDLYGWTFGNLRLLADQVAREANVTVYMPDLFGGEVLSSDLISAGRFQELDLDSFISRNGREAREPELFACARALRTDRGHSRVGMFGYCYGGWAGLRLGAEEHKAAPLVDCISFGHPSLVTKKDFDEVAVPVQILAPERDPAFTPEMKLYAFETIMKKGVQFDYLHLPGVEHGCLIRGKQDEPGEREAMVLGKNAVVAWLVAHLHKAADA</sequence>
<dbReference type="Proteomes" id="UP000011715">
    <property type="component" value="Unassembled WGS sequence"/>
</dbReference>
<dbReference type="PANTHER" id="PTHR17630">
    <property type="entry name" value="DIENELACTONE HYDROLASE"/>
    <property type="match status" value="1"/>
</dbReference>
<reference evidence="4" key="2">
    <citation type="submission" date="2010-05" db="EMBL/GenBank/DDBJ databases">
        <title>The genome sequence of Magnaporthe poae strain ATCC 64411.</title>
        <authorList>
            <person name="Ma L.-J."/>
            <person name="Dead R."/>
            <person name="Young S."/>
            <person name="Zeng Q."/>
            <person name="Koehrsen M."/>
            <person name="Alvarado L."/>
            <person name="Berlin A."/>
            <person name="Chapman S.B."/>
            <person name="Chen Z."/>
            <person name="Freedman E."/>
            <person name="Gellesch M."/>
            <person name="Goldberg J."/>
            <person name="Griggs A."/>
            <person name="Gujja S."/>
            <person name="Heilman E.R."/>
            <person name="Heiman D."/>
            <person name="Hepburn T."/>
            <person name="Howarth C."/>
            <person name="Jen D."/>
            <person name="Larson L."/>
            <person name="Mehta T."/>
            <person name="Neiman D."/>
            <person name="Pearson M."/>
            <person name="Roberts A."/>
            <person name="Saif S."/>
            <person name="Shea T."/>
            <person name="Shenoy N."/>
            <person name="Sisk P."/>
            <person name="Stolte C."/>
            <person name="Sykes S."/>
            <person name="Walk T."/>
            <person name="White J."/>
            <person name="Yandava C."/>
            <person name="Haas B."/>
            <person name="Nusbaum C."/>
            <person name="Birren B."/>
        </authorList>
    </citation>
    <scope>NUCLEOTIDE SEQUENCE [LARGE SCALE GENOMIC DNA]</scope>
    <source>
        <strain evidence="4">ATCC 64411 / 73-15</strain>
    </source>
</reference>
<dbReference type="OMA" id="HPSMLEK"/>
<dbReference type="STRING" id="644358.A0A0C4E6W1"/>
<dbReference type="EnsemblFungi" id="MAPG_08258T0">
    <property type="protein sequence ID" value="MAPG_08258T0"/>
    <property type="gene ID" value="MAPG_08258"/>
</dbReference>
<feature type="domain" description="Dienelactone hydrolase" evidence="1">
    <location>
        <begin position="34"/>
        <end position="248"/>
    </location>
</feature>
<name>A0A0C4E6W1_MAGP6</name>
<dbReference type="InterPro" id="IPR029058">
    <property type="entry name" value="AB_hydrolase_fold"/>
</dbReference>
<dbReference type="Gene3D" id="3.40.50.1820">
    <property type="entry name" value="alpha/beta hydrolase"/>
    <property type="match status" value="1"/>
</dbReference>
<protein>
    <recommendedName>
        <fullName evidence="1">Dienelactone hydrolase domain-containing protein</fullName>
    </recommendedName>
</protein>
<reference evidence="3" key="4">
    <citation type="journal article" date="2015" name="G3 (Bethesda)">
        <title>Genome sequences of three phytopathogenic species of the Magnaporthaceae family of fungi.</title>
        <authorList>
            <person name="Okagaki L.H."/>
            <person name="Nunes C.C."/>
            <person name="Sailsbery J."/>
            <person name="Clay B."/>
            <person name="Brown D."/>
            <person name="John T."/>
            <person name="Oh Y."/>
            <person name="Young N."/>
            <person name="Fitzgerald M."/>
            <person name="Haas B.J."/>
            <person name="Zeng Q."/>
            <person name="Young S."/>
            <person name="Adiconis X."/>
            <person name="Fan L."/>
            <person name="Levin J.Z."/>
            <person name="Mitchell T.K."/>
            <person name="Okubara P.A."/>
            <person name="Farman M.L."/>
            <person name="Kohn L.M."/>
            <person name="Birren B."/>
            <person name="Ma L.-J."/>
            <person name="Dean R.A."/>
        </authorList>
    </citation>
    <scope>NUCLEOTIDE SEQUENCE</scope>
    <source>
        <strain evidence="3">ATCC 64411 / 73-15</strain>
    </source>
</reference>
<gene>
    <name evidence="2" type="ORF">MAPG_08258</name>
</gene>
<dbReference type="VEuPathDB" id="FungiDB:MAPG_08258"/>
<dbReference type="PANTHER" id="PTHR17630:SF55">
    <property type="entry name" value="DIENELACTONE HYDROLASE FAMILY PROTEIN (AFU_ORTHOLOGUE AFUA_1G01900)"/>
    <property type="match status" value="1"/>
</dbReference>
<dbReference type="EMBL" id="ADBL01001993">
    <property type="status" value="NOT_ANNOTATED_CDS"/>
    <property type="molecule type" value="Genomic_DNA"/>
</dbReference>
<evidence type="ECO:0000313" key="3">
    <source>
        <dbReference type="EnsemblFungi" id="MAPG_08258T0"/>
    </source>
</evidence>
<dbReference type="AlphaFoldDB" id="A0A0C4E6W1"/>
<dbReference type="eggNOG" id="KOG3043">
    <property type="taxonomic scope" value="Eukaryota"/>
</dbReference>
<organism evidence="3 4">
    <name type="scientific">Magnaporthiopsis poae (strain ATCC 64411 / 73-15)</name>
    <name type="common">Kentucky bluegrass fungus</name>
    <name type="synonym">Magnaporthe poae</name>
    <dbReference type="NCBI Taxonomy" id="644358"/>
    <lineage>
        <taxon>Eukaryota</taxon>
        <taxon>Fungi</taxon>
        <taxon>Dikarya</taxon>
        <taxon>Ascomycota</taxon>
        <taxon>Pezizomycotina</taxon>
        <taxon>Sordariomycetes</taxon>
        <taxon>Sordariomycetidae</taxon>
        <taxon>Magnaporthales</taxon>
        <taxon>Magnaporthaceae</taxon>
        <taxon>Magnaporthiopsis</taxon>
    </lineage>
</organism>
<reference evidence="2" key="3">
    <citation type="submission" date="2011-03" db="EMBL/GenBank/DDBJ databases">
        <title>Annotation of Magnaporthe poae ATCC 64411.</title>
        <authorList>
            <person name="Ma L.-J."/>
            <person name="Dead R."/>
            <person name="Young S.K."/>
            <person name="Zeng Q."/>
            <person name="Gargeya S."/>
            <person name="Fitzgerald M."/>
            <person name="Haas B."/>
            <person name="Abouelleil A."/>
            <person name="Alvarado L."/>
            <person name="Arachchi H.M."/>
            <person name="Berlin A."/>
            <person name="Brown A."/>
            <person name="Chapman S.B."/>
            <person name="Chen Z."/>
            <person name="Dunbar C."/>
            <person name="Freedman E."/>
            <person name="Gearin G."/>
            <person name="Gellesch M."/>
            <person name="Goldberg J."/>
            <person name="Griggs A."/>
            <person name="Gujja S."/>
            <person name="Heiman D."/>
            <person name="Howarth C."/>
            <person name="Larson L."/>
            <person name="Lui A."/>
            <person name="MacDonald P.J.P."/>
            <person name="Mehta T."/>
            <person name="Montmayeur A."/>
            <person name="Murphy C."/>
            <person name="Neiman D."/>
            <person name="Pearson M."/>
            <person name="Priest M."/>
            <person name="Roberts A."/>
            <person name="Saif S."/>
            <person name="Shea T."/>
            <person name="Shenoy N."/>
            <person name="Sisk P."/>
            <person name="Stolte C."/>
            <person name="Sykes S."/>
            <person name="Yandava C."/>
            <person name="Wortman J."/>
            <person name="Nusbaum C."/>
            <person name="Birren B."/>
        </authorList>
    </citation>
    <scope>NUCLEOTIDE SEQUENCE</scope>
    <source>
        <strain evidence="2">ATCC 64411</strain>
    </source>
</reference>